<dbReference type="InterPro" id="IPR035437">
    <property type="entry name" value="SNase_OB-fold_sf"/>
</dbReference>
<evidence type="ECO:0000313" key="5">
    <source>
        <dbReference type="EMBL" id="KIE42762.1"/>
    </source>
</evidence>
<keyword evidence="3" id="KW-0378">Hydrolase</keyword>
<dbReference type="GO" id="GO:0016787">
    <property type="term" value="F:hydrolase activity"/>
    <property type="evidence" value="ECO:0007669"/>
    <property type="project" value="UniProtKB-KW"/>
</dbReference>
<keyword evidence="2" id="KW-0255">Endonuclease</keyword>
<dbReference type="SUPFAM" id="SSF50199">
    <property type="entry name" value="Staphylococcal nuclease"/>
    <property type="match status" value="1"/>
</dbReference>
<dbReference type="SMART" id="SM00318">
    <property type="entry name" value="SNc"/>
    <property type="match status" value="1"/>
</dbReference>
<dbReference type="GO" id="GO:0004519">
    <property type="term" value="F:endonuclease activity"/>
    <property type="evidence" value="ECO:0007669"/>
    <property type="project" value="UniProtKB-KW"/>
</dbReference>
<dbReference type="Pfam" id="PF00565">
    <property type="entry name" value="SNase"/>
    <property type="match status" value="1"/>
</dbReference>
<comment type="caution">
    <text evidence="5">The sequence shown here is derived from an EMBL/GenBank/DDBJ whole genome shotgun (WGS) entry which is preliminary data.</text>
</comment>
<protein>
    <submittedName>
        <fullName evidence="5">Nuclease</fullName>
    </submittedName>
</protein>
<evidence type="ECO:0000313" key="6">
    <source>
        <dbReference type="Proteomes" id="UP000031433"/>
    </source>
</evidence>
<reference evidence="5 6" key="1">
    <citation type="submission" date="2015-01" db="EMBL/GenBank/DDBJ databases">
        <title>Genome sequence of the anaerobic bacterium Geobacter soli GSS01, a dissimilatory Fe(III) reducer from soil.</title>
        <authorList>
            <person name="Yang G."/>
            <person name="Zhou S."/>
        </authorList>
    </citation>
    <scope>NUCLEOTIDE SEQUENCE [LARGE SCALE GENOMIC DNA]</scope>
    <source>
        <strain evidence="5 6">GSS01</strain>
    </source>
</reference>
<dbReference type="Proteomes" id="UP000031433">
    <property type="component" value="Unassembled WGS sequence"/>
</dbReference>
<keyword evidence="1" id="KW-0540">Nuclease</keyword>
<keyword evidence="6" id="KW-1185">Reference proteome</keyword>
<sequence length="187" mass="21151">MKNTLWLGGTLLLMGLVLALYLLTPERAPVPPESSDRAAGDRVIAVKDGDTVVIAPAGGGKPYTCRLYGIDTPETPKKRKKGQPYGQDAADELSRLVLNREVHVTLTGDTTYNRQVGTIEVDGVNANLEMVRRGYAWAYVQYLRRPHVSEYRGAEEEARRQRLGLWQEHNPVPPWEFRKRQRLQKLD</sequence>
<dbReference type="PANTHER" id="PTHR12302:SF3">
    <property type="entry name" value="SERINE_THREONINE-PROTEIN KINASE 31"/>
    <property type="match status" value="1"/>
</dbReference>
<gene>
    <name evidence="5" type="ORF">SE37_09010</name>
</gene>
<evidence type="ECO:0000259" key="4">
    <source>
        <dbReference type="PROSITE" id="PS50830"/>
    </source>
</evidence>
<dbReference type="RefSeq" id="WP_039645619.1">
    <property type="nucleotide sequence ID" value="NZ_JXBL01000001.1"/>
</dbReference>
<evidence type="ECO:0000256" key="1">
    <source>
        <dbReference type="ARBA" id="ARBA00022722"/>
    </source>
</evidence>
<dbReference type="InterPro" id="IPR016071">
    <property type="entry name" value="Staphylococal_nuclease_OB-fold"/>
</dbReference>
<feature type="domain" description="TNase-like" evidence="4">
    <location>
        <begin position="37"/>
        <end position="168"/>
    </location>
</feature>
<dbReference type="EMBL" id="JXBL01000001">
    <property type="protein sequence ID" value="KIE42762.1"/>
    <property type="molecule type" value="Genomic_DNA"/>
</dbReference>
<dbReference type="AlphaFoldDB" id="A0A0C1QPZ6"/>
<evidence type="ECO:0000256" key="3">
    <source>
        <dbReference type="ARBA" id="ARBA00022801"/>
    </source>
</evidence>
<dbReference type="PROSITE" id="PS50830">
    <property type="entry name" value="TNASE_3"/>
    <property type="match status" value="1"/>
</dbReference>
<name>A0A0C1QPZ6_9BACT</name>
<organism evidence="5 6">
    <name type="scientific">Geobacter soli</name>
    <dbReference type="NCBI Taxonomy" id="1510391"/>
    <lineage>
        <taxon>Bacteria</taxon>
        <taxon>Pseudomonadati</taxon>
        <taxon>Thermodesulfobacteriota</taxon>
        <taxon>Desulfuromonadia</taxon>
        <taxon>Geobacterales</taxon>
        <taxon>Geobacteraceae</taxon>
        <taxon>Geobacter</taxon>
    </lineage>
</organism>
<proteinExistence type="predicted"/>
<accession>A0A0C1QPZ6</accession>
<evidence type="ECO:0000256" key="2">
    <source>
        <dbReference type="ARBA" id="ARBA00022759"/>
    </source>
</evidence>
<dbReference type="PANTHER" id="PTHR12302">
    <property type="entry name" value="EBNA2 BINDING PROTEIN P100"/>
    <property type="match status" value="1"/>
</dbReference>
<dbReference type="Gene3D" id="2.40.50.90">
    <property type="match status" value="1"/>
</dbReference>